<evidence type="ECO:0000256" key="1">
    <source>
        <dbReference type="SAM" id="Phobius"/>
    </source>
</evidence>
<organism evidence="2">
    <name type="scientific">Trepomonas sp. PC1</name>
    <dbReference type="NCBI Taxonomy" id="1076344"/>
    <lineage>
        <taxon>Eukaryota</taxon>
        <taxon>Metamonada</taxon>
        <taxon>Diplomonadida</taxon>
        <taxon>Hexamitidae</taxon>
        <taxon>Hexamitinae</taxon>
        <taxon>Trepomonas</taxon>
    </lineage>
</organism>
<evidence type="ECO:0000313" key="2">
    <source>
        <dbReference type="EMBL" id="JAP94690.1"/>
    </source>
</evidence>
<feature type="transmembrane region" description="Helical" evidence="1">
    <location>
        <begin position="432"/>
        <end position="452"/>
    </location>
</feature>
<accession>A0A146KCY9</accession>
<dbReference type="AlphaFoldDB" id="A0A146KCY9"/>
<proteinExistence type="predicted"/>
<name>A0A146KCY9_9EUKA</name>
<feature type="non-terminal residue" evidence="2">
    <location>
        <position position="477"/>
    </location>
</feature>
<keyword evidence="1" id="KW-0812">Transmembrane</keyword>
<gene>
    <name evidence="2" type="ORF">TPC1_12570</name>
</gene>
<dbReference type="EMBL" id="GDID01001916">
    <property type="protein sequence ID" value="JAP94690.1"/>
    <property type="molecule type" value="Transcribed_RNA"/>
</dbReference>
<reference evidence="2" key="1">
    <citation type="submission" date="2015-07" db="EMBL/GenBank/DDBJ databases">
        <title>Adaptation to a free-living lifestyle via gene acquisitions in the diplomonad Trepomonas sp. PC1.</title>
        <authorList>
            <person name="Xu F."/>
            <person name="Jerlstrom-Hultqvist J."/>
            <person name="Kolisko M."/>
            <person name="Simpson A.G.B."/>
            <person name="Roger A.J."/>
            <person name="Svard S.G."/>
            <person name="Andersson J.O."/>
        </authorList>
    </citation>
    <scope>NUCLEOTIDE SEQUENCE</scope>
    <source>
        <strain evidence="2">PC1</strain>
    </source>
</reference>
<feature type="non-terminal residue" evidence="2">
    <location>
        <position position="1"/>
    </location>
</feature>
<keyword evidence="1" id="KW-0472">Membrane</keyword>
<sequence length="477" mass="54972">TIQQYDCFVDGSEVVGIKQYDTFQLSLTPLSPNTNCSWILNQTVEFNLKFDCENSFFSSGQIFFGTSAQVVQFSVTDAIFNQLRQCQSVYFTTSDTNGNSYIGAVEYFSFKLLDSTLCWTDMVFNYSNSFFNLTMTPQNCQIGQQVKAYLEYTDNNSVFQELELNCFDDQNYDFATTNWLYQERSLLSDQNQAIFDDLMLQNKNNRTTQFRFKLVVNVGFVDIMYYGVVTQKFGFNSDLVGNARVRQSNKITGVIFDKSLLSTQIADFEECTIDLHLEETQSIYISVQEILTLPVISFAKMNSSDSFFLFLTCQNSVKKVELTWNGSVSDSVFEKAIINFDKDQICIHNFVKSGQQMSGGNIVVYYFINGQYEKYIDTFVTENDQCCDSTKDMHEVKKIYDEKISYFVFQNADEFYLFDNIGFSYEYVLGEYGTFAFVTAVTIVLVVFYSLSTVKKLKKQEKDLEEKSNMAKSMDKE</sequence>
<keyword evidence="1" id="KW-1133">Transmembrane helix</keyword>
<protein>
    <submittedName>
        <fullName evidence="2">Uncharacterized protein</fullName>
    </submittedName>
</protein>